<evidence type="ECO:0000259" key="6">
    <source>
        <dbReference type="PROSITE" id="PS50048"/>
    </source>
</evidence>
<dbReference type="GO" id="GO:0000981">
    <property type="term" value="F:DNA-binding transcription factor activity, RNA polymerase II-specific"/>
    <property type="evidence" value="ECO:0007669"/>
    <property type="project" value="InterPro"/>
</dbReference>
<keyword evidence="1" id="KW-0805">Transcription regulation</keyword>
<sequence>MEIQKPRTRSRTGCSQCVNVSRKCDETRPLCGRCKRLRFACDYTRRLIWKTVKVARASTPPLPPTPATPSQAERTTTPTATTSTIATTTTASADPLLSASPRLTMLLGSPMCGCPNRKTEKELYQLFITNGSSLLNWDHEEAQSPLQDIVSLYWQSPIIRDEVNALMSLHVQCCRVSSLASVDRAITETIRFLTSPSAIGEPKVSVFTMILLSQISMRAGYAWTNHLPQTLSFILACPANLSNTMETDLWPPHDVLETLGGLEMDVWIVGRQSKPVHIWATYCSGRQGIERVTGLPRPLLDLIARLSRYEDVADELRELLLGLPPERDDYASNVHRCFALTALLQLHSRVRPVSDVDLLINDLLDMIRLLHLVVAAPLNQRILIWPAYVVGYCVKEVKDMNLVENALLQARILGHQTRGGSLAPEESVLVMLRKFWDERLLIGEYNAFQRMQAQIHEIGLW</sequence>
<keyword evidence="2" id="KW-0238">DNA-binding</keyword>
<evidence type="ECO:0000256" key="4">
    <source>
        <dbReference type="ARBA" id="ARBA00023242"/>
    </source>
</evidence>
<name>A0A2B7WIE4_9EURO</name>
<evidence type="ECO:0000313" key="8">
    <source>
        <dbReference type="Proteomes" id="UP000224080"/>
    </source>
</evidence>
<keyword evidence="8" id="KW-1185">Reference proteome</keyword>
<dbReference type="CDD" id="cd00067">
    <property type="entry name" value="GAL4"/>
    <property type="match status" value="1"/>
</dbReference>
<dbReference type="SMART" id="SM00066">
    <property type="entry name" value="GAL4"/>
    <property type="match status" value="1"/>
</dbReference>
<feature type="domain" description="Zn(2)-C6 fungal-type" evidence="6">
    <location>
        <begin position="13"/>
        <end position="43"/>
    </location>
</feature>
<dbReference type="SUPFAM" id="SSF57701">
    <property type="entry name" value="Zn2/Cys6 DNA-binding domain"/>
    <property type="match status" value="1"/>
</dbReference>
<feature type="region of interest" description="Disordered" evidence="5">
    <location>
        <begin position="57"/>
        <end position="82"/>
    </location>
</feature>
<dbReference type="PROSITE" id="PS50048">
    <property type="entry name" value="ZN2_CY6_FUNGAL_2"/>
    <property type="match status" value="1"/>
</dbReference>
<gene>
    <name evidence="7" type="ORF">GX51_07868</name>
</gene>
<dbReference type="GO" id="GO:0003677">
    <property type="term" value="F:DNA binding"/>
    <property type="evidence" value="ECO:0007669"/>
    <property type="project" value="UniProtKB-KW"/>
</dbReference>
<dbReference type="PANTHER" id="PTHR37534:SF46">
    <property type="entry name" value="ZN(II)2CYS6 TRANSCRIPTION FACTOR (EUROFUNG)"/>
    <property type="match status" value="1"/>
</dbReference>
<dbReference type="AlphaFoldDB" id="A0A2B7WIE4"/>
<evidence type="ECO:0000256" key="5">
    <source>
        <dbReference type="SAM" id="MobiDB-lite"/>
    </source>
</evidence>
<dbReference type="OrthoDB" id="4185954at2759"/>
<dbReference type="Gene3D" id="4.10.240.10">
    <property type="entry name" value="Zn(2)-C6 fungal-type DNA-binding domain"/>
    <property type="match status" value="1"/>
</dbReference>
<reference evidence="7 8" key="1">
    <citation type="submission" date="2017-10" db="EMBL/GenBank/DDBJ databases">
        <title>Comparative genomics in systemic dimorphic fungi from Ajellomycetaceae.</title>
        <authorList>
            <person name="Munoz J.F."/>
            <person name="Mcewen J.G."/>
            <person name="Clay O.K."/>
            <person name="Cuomo C.A."/>
        </authorList>
    </citation>
    <scope>NUCLEOTIDE SEQUENCE [LARGE SCALE GENOMIC DNA]</scope>
    <source>
        <strain evidence="7 8">UAMH130</strain>
    </source>
</reference>
<keyword evidence="4" id="KW-0539">Nucleus</keyword>
<evidence type="ECO:0000256" key="2">
    <source>
        <dbReference type="ARBA" id="ARBA00023125"/>
    </source>
</evidence>
<dbReference type="GO" id="GO:0008270">
    <property type="term" value="F:zinc ion binding"/>
    <property type="evidence" value="ECO:0007669"/>
    <property type="project" value="InterPro"/>
</dbReference>
<dbReference type="EMBL" id="PDNC01000180">
    <property type="protein sequence ID" value="PGG96338.1"/>
    <property type="molecule type" value="Genomic_DNA"/>
</dbReference>
<comment type="caution">
    <text evidence="7">The sequence shown here is derived from an EMBL/GenBank/DDBJ whole genome shotgun (WGS) entry which is preliminary data.</text>
</comment>
<dbReference type="Proteomes" id="UP000224080">
    <property type="component" value="Unassembled WGS sequence"/>
</dbReference>
<organism evidence="7 8">
    <name type="scientific">Blastomyces parvus</name>
    <dbReference type="NCBI Taxonomy" id="2060905"/>
    <lineage>
        <taxon>Eukaryota</taxon>
        <taxon>Fungi</taxon>
        <taxon>Dikarya</taxon>
        <taxon>Ascomycota</taxon>
        <taxon>Pezizomycotina</taxon>
        <taxon>Eurotiomycetes</taxon>
        <taxon>Eurotiomycetidae</taxon>
        <taxon>Onygenales</taxon>
        <taxon>Ajellomycetaceae</taxon>
        <taxon>Blastomyces</taxon>
    </lineage>
</organism>
<dbReference type="STRING" id="2060905.A0A2B7WIE4"/>
<dbReference type="Pfam" id="PF00172">
    <property type="entry name" value="Zn_clus"/>
    <property type="match status" value="1"/>
</dbReference>
<proteinExistence type="predicted"/>
<evidence type="ECO:0000256" key="1">
    <source>
        <dbReference type="ARBA" id="ARBA00023015"/>
    </source>
</evidence>
<keyword evidence="3" id="KW-0804">Transcription</keyword>
<dbReference type="InterPro" id="IPR001138">
    <property type="entry name" value="Zn2Cys6_DnaBD"/>
</dbReference>
<evidence type="ECO:0000313" key="7">
    <source>
        <dbReference type="EMBL" id="PGG96338.1"/>
    </source>
</evidence>
<accession>A0A2B7WIE4</accession>
<dbReference type="PANTHER" id="PTHR37534">
    <property type="entry name" value="TRANSCRIPTIONAL ACTIVATOR PROTEIN UGA3"/>
    <property type="match status" value="1"/>
</dbReference>
<evidence type="ECO:0000256" key="3">
    <source>
        <dbReference type="ARBA" id="ARBA00023163"/>
    </source>
</evidence>
<dbReference type="InterPro" id="IPR036864">
    <property type="entry name" value="Zn2-C6_fun-type_DNA-bd_sf"/>
</dbReference>
<protein>
    <recommendedName>
        <fullName evidence="6">Zn(2)-C6 fungal-type domain-containing protein</fullName>
    </recommendedName>
</protein>